<organism evidence="5 6">
    <name type="scientific">Larkinella punicea</name>
    <dbReference type="NCBI Taxonomy" id="2315727"/>
    <lineage>
        <taxon>Bacteria</taxon>
        <taxon>Pseudomonadati</taxon>
        <taxon>Bacteroidota</taxon>
        <taxon>Cytophagia</taxon>
        <taxon>Cytophagales</taxon>
        <taxon>Spirosomataceae</taxon>
        <taxon>Larkinella</taxon>
    </lineage>
</organism>
<dbReference type="PANTHER" id="PTHR22893">
    <property type="entry name" value="NADH OXIDOREDUCTASE-RELATED"/>
    <property type="match status" value="1"/>
</dbReference>
<comment type="similarity">
    <text evidence="2">Belongs to the NADH:flavin oxidoreductase/NADH oxidase family.</text>
</comment>
<evidence type="ECO:0000313" key="6">
    <source>
        <dbReference type="Proteomes" id="UP000253383"/>
    </source>
</evidence>
<dbReference type="PANTHER" id="PTHR22893:SF91">
    <property type="entry name" value="NADPH DEHYDROGENASE 2-RELATED"/>
    <property type="match status" value="1"/>
</dbReference>
<dbReference type="GO" id="GO:0010181">
    <property type="term" value="F:FMN binding"/>
    <property type="evidence" value="ECO:0007669"/>
    <property type="project" value="InterPro"/>
</dbReference>
<feature type="domain" description="NADH:flavin oxidoreductase/NADH oxidase N-terminal" evidence="4">
    <location>
        <begin position="5"/>
        <end position="335"/>
    </location>
</feature>
<comment type="caution">
    <text evidence="5">The sequence shown here is derived from an EMBL/GenBank/DDBJ whole genome shotgun (WGS) entry which is preliminary data.</text>
</comment>
<dbReference type="InterPro" id="IPR013785">
    <property type="entry name" value="Aldolase_TIM"/>
</dbReference>
<dbReference type="EMBL" id="QOWE01000024">
    <property type="protein sequence ID" value="RCR66748.1"/>
    <property type="molecule type" value="Genomic_DNA"/>
</dbReference>
<keyword evidence="3" id="KW-0560">Oxidoreductase</keyword>
<dbReference type="InterPro" id="IPR045247">
    <property type="entry name" value="Oye-like"/>
</dbReference>
<evidence type="ECO:0000259" key="4">
    <source>
        <dbReference type="Pfam" id="PF00724"/>
    </source>
</evidence>
<dbReference type="GO" id="GO:0016628">
    <property type="term" value="F:oxidoreductase activity, acting on the CH-CH group of donors, NAD or NADP as acceptor"/>
    <property type="evidence" value="ECO:0007669"/>
    <property type="project" value="UniProtKB-ARBA"/>
</dbReference>
<evidence type="ECO:0000256" key="1">
    <source>
        <dbReference type="ARBA" id="ARBA00001917"/>
    </source>
</evidence>
<accession>A0A368JGE8</accession>
<dbReference type="GO" id="GO:0005829">
    <property type="term" value="C:cytosol"/>
    <property type="evidence" value="ECO:0007669"/>
    <property type="project" value="UniProtKB-ARBA"/>
</dbReference>
<proteinExistence type="inferred from homology"/>
<gene>
    <name evidence="5" type="ORF">DUE52_24645</name>
</gene>
<dbReference type="Pfam" id="PF00724">
    <property type="entry name" value="Oxidored_FMN"/>
    <property type="match status" value="1"/>
</dbReference>
<evidence type="ECO:0000256" key="2">
    <source>
        <dbReference type="ARBA" id="ARBA00005979"/>
    </source>
</evidence>
<dbReference type="FunFam" id="3.20.20.70:FF:000059">
    <property type="entry name" value="N-ethylmaleimide reductase, FMN-linked"/>
    <property type="match status" value="1"/>
</dbReference>
<comment type="cofactor">
    <cofactor evidence="1">
        <name>FMN</name>
        <dbReference type="ChEBI" id="CHEBI:58210"/>
    </cofactor>
</comment>
<dbReference type="InterPro" id="IPR001155">
    <property type="entry name" value="OxRdtase_FMN_N"/>
</dbReference>
<dbReference type="OrthoDB" id="9772736at2"/>
<reference evidence="5 6" key="1">
    <citation type="submission" date="2018-07" db="EMBL/GenBank/DDBJ databases">
        <title>Genome analysis of Larkinella rosea.</title>
        <authorList>
            <person name="Zhou Z."/>
            <person name="Wang G."/>
        </authorList>
    </citation>
    <scope>NUCLEOTIDE SEQUENCE [LARGE SCALE GENOMIC DNA]</scope>
    <source>
        <strain evidence="6">zzj9</strain>
    </source>
</reference>
<evidence type="ECO:0000256" key="3">
    <source>
        <dbReference type="ARBA" id="ARBA00023002"/>
    </source>
</evidence>
<sequence>MHNLLFSPVQLGTLTLTNRIAMAPMTRSRAYNNIPNELIANYYGQRASAGLIISEGVSPSPNGLGYARIPGIFSAEQVAGWKLTTQAVHEKGGHIFVQLMHTGRIGHPLNLPAGAEVIAPSAIAADGPMWTDQEGMQTNAQPRELTTDEVKQTIQEFVQAAKNAVEAGFDGIELHGANGYLIEQFLNPNSNQRTDEYGGSVENRARFALEIAEQSAQAIGKDRVGIRFSPYGVFNDMPNYPEIDETYTYLAEKLNDLGIVYLHVINTAAPEGAETTVPLLKTIREKFSNTLILNSKYTAERAEEDLQNGLGDLVAFGYPFIANPDLVERLSTGAELAQADPATFYAGGEKGFIDYPALVEAQV</sequence>
<dbReference type="RefSeq" id="WP_114408742.1">
    <property type="nucleotide sequence ID" value="NZ_QOWE01000024.1"/>
</dbReference>
<keyword evidence="6" id="KW-1185">Reference proteome</keyword>
<name>A0A368JGE8_9BACT</name>
<dbReference type="SUPFAM" id="SSF51395">
    <property type="entry name" value="FMN-linked oxidoreductases"/>
    <property type="match status" value="1"/>
</dbReference>
<dbReference type="AlphaFoldDB" id="A0A368JGE8"/>
<dbReference type="Proteomes" id="UP000253383">
    <property type="component" value="Unassembled WGS sequence"/>
</dbReference>
<dbReference type="Gene3D" id="3.20.20.70">
    <property type="entry name" value="Aldolase class I"/>
    <property type="match status" value="1"/>
</dbReference>
<protein>
    <submittedName>
        <fullName evidence="5">Alkene reductase</fullName>
    </submittedName>
</protein>
<evidence type="ECO:0000313" key="5">
    <source>
        <dbReference type="EMBL" id="RCR66748.1"/>
    </source>
</evidence>
<dbReference type="CDD" id="cd02933">
    <property type="entry name" value="OYE_like_FMN"/>
    <property type="match status" value="1"/>
</dbReference>